<dbReference type="InterPro" id="IPR004107">
    <property type="entry name" value="Integrase_SAM-like_N"/>
</dbReference>
<name>A0A9X2MAT0_9FIRM</name>
<dbReference type="InterPro" id="IPR010998">
    <property type="entry name" value="Integrase_recombinase_N"/>
</dbReference>
<dbReference type="EMBL" id="JANKBY010000075">
    <property type="protein sequence ID" value="MCR1822728.1"/>
    <property type="molecule type" value="Genomic_DNA"/>
</dbReference>
<keyword evidence="10" id="KW-1185">Reference proteome</keyword>
<keyword evidence="3" id="KW-0229">DNA integration</keyword>
<comment type="similarity">
    <text evidence="2">Belongs to the 'phage' integrase family.</text>
</comment>
<dbReference type="Gene3D" id="1.10.443.10">
    <property type="entry name" value="Intergrase catalytic core"/>
    <property type="match status" value="1"/>
</dbReference>
<evidence type="ECO:0000256" key="4">
    <source>
        <dbReference type="ARBA" id="ARBA00023125"/>
    </source>
</evidence>
<evidence type="ECO:0000256" key="3">
    <source>
        <dbReference type="ARBA" id="ARBA00022908"/>
    </source>
</evidence>
<reference evidence="9" key="1">
    <citation type="submission" date="2022-07" db="EMBL/GenBank/DDBJ databases">
        <title>Enhanced cultured diversity of the mouse gut microbiota enables custom-made synthetic communities.</title>
        <authorList>
            <person name="Afrizal A."/>
        </authorList>
    </citation>
    <scope>NUCLEOTIDE SEQUENCE</scope>
    <source>
        <strain evidence="9">DSM 29186</strain>
    </source>
</reference>
<dbReference type="Pfam" id="PF14657">
    <property type="entry name" value="Arm-DNA-bind_4"/>
    <property type="match status" value="1"/>
</dbReference>
<dbReference type="InterPro" id="IPR002104">
    <property type="entry name" value="Integrase_catalytic"/>
</dbReference>
<evidence type="ECO:0000313" key="10">
    <source>
        <dbReference type="Proteomes" id="UP001140817"/>
    </source>
</evidence>
<feature type="domain" description="Tyr recombinase" evidence="7">
    <location>
        <begin position="170"/>
        <end position="365"/>
    </location>
</feature>
<dbReference type="Pfam" id="PF00589">
    <property type="entry name" value="Phage_integrase"/>
    <property type="match status" value="1"/>
</dbReference>
<dbReference type="GO" id="GO:0006310">
    <property type="term" value="P:DNA recombination"/>
    <property type="evidence" value="ECO:0007669"/>
    <property type="project" value="UniProtKB-KW"/>
</dbReference>
<organism evidence="9 10">
    <name type="scientific">Terrisporobacter muris</name>
    <dbReference type="NCBI Taxonomy" id="2963284"/>
    <lineage>
        <taxon>Bacteria</taxon>
        <taxon>Bacillati</taxon>
        <taxon>Bacillota</taxon>
        <taxon>Clostridia</taxon>
        <taxon>Peptostreptococcales</taxon>
        <taxon>Peptostreptococcaceae</taxon>
        <taxon>Terrisporobacter</taxon>
    </lineage>
</organism>
<dbReference type="PANTHER" id="PTHR30349:SF64">
    <property type="entry name" value="PROPHAGE INTEGRASE INTD-RELATED"/>
    <property type="match status" value="1"/>
</dbReference>
<evidence type="ECO:0000256" key="1">
    <source>
        <dbReference type="ARBA" id="ARBA00003283"/>
    </source>
</evidence>
<evidence type="ECO:0000256" key="2">
    <source>
        <dbReference type="ARBA" id="ARBA00008857"/>
    </source>
</evidence>
<dbReference type="SUPFAM" id="SSF56349">
    <property type="entry name" value="DNA breaking-rejoining enzymes"/>
    <property type="match status" value="1"/>
</dbReference>
<dbReference type="PROSITE" id="PS51898">
    <property type="entry name" value="TYR_RECOMBINASE"/>
    <property type="match status" value="1"/>
</dbReference>
<feature type="domain" description="Core-binding (CB)" evidence="8">
    <location>
        <begin position="64"/>
        <end position="148"/>
    </location>
</feature>
<proteinExistence type="inferred from homology"/>
<sequence length="374" mass="43656">MNNYSVKSTFIRKRGNNYNVVIEYINEEGKLKQKSVGKYTTKKEADKHKIELQCSINNNKFTVPKDVTFVDRCYKYIDDNRTDWSENTTVMRESFVKNQVAPFFRDTKLADITVYQLQQFVNNLYNNYTPGSARTRYSFVRAVIRECYRLRELNENICEFVKLPKKEQTDITDVYSKEEVVNLVLALSGTSIEMPILLMLLLGLRKNEACGLRWKDIDFDNNLISINQILVYQDSKVTFKKPKTAKSVRVLHASNYLMRKLRELKAKHDEYAREGIENKYDLVCLNRNFDCYKGCNLNVTFKIFCKNNNFKQIRLHDLRHTNATLMVLAGINNKVISDRLGHSDIKISLNKYSHVLPEMDKSAANKISDLLTIE</sequence>
<dbReference type="InterPro" id="IPR013762">
    <property type="entry name" value="Integrase-like_cat_sf"/>
</dbReference>
<evidence type="ECO:0000259" key="8">
    <source>
        <dbReference type="PROSITE" id="PS51900"/>
    </source>
</evidence>
<dbReference type="CDD" id="cd01189">
    <property type="entry name" value="INT_ICEBs1_C_like"/>
    <property type="match status" value="1"/>
</dbReference>
<dbReference type="GO" id="GO:0003677">
    <property type="term" value="F:DNA binding"/>
    <property type="evidence" value="ECO:0007669"/>
    <property type="project" value="UniProtKB-UniRule"/>
</dbReference>
<dbReference type="Pfam" id="PF14659">
    <property type="entry name" value="Phage_int_SAM_3"/>
    <property type="match status" value="1"/>
</dbReference>
<protein>
    <submittedName>
        <fullName evidence="9">Site-specific integrase</fullName>
    </submittedName>
</protein>
<dbReference type="GO" id="GO:0015074">
    <property type="term" value="P:DNA integration"/>
    <property type="evidence" value="ECO:0007669"/>
    <property type="project" value="UniProtKB-KW"/>
</dbReference>
<dbReference type="PROSITE" id="PS51900">
    <property type="entry name" value="CB"/>
    <property type="match status" value="1"/>
</dbReference>
<comment type="function">
    <text evidence="1">Site-specific tyrosine recombinase, which acts by catalyzing the cutting and rejoining of the recombining DNA molecules.</text>
</comment>
<gene>
    <name evidence="9" type="ORF">NSA58_08010</name>
</gene>
<dbReference type="PANTHER" id="PTHR30349">
    <property type="entry name" value="PHAGE INTEGRASE-RELATED"/>
    <property type="match status" value="1"/>
</dbReference>
<evidence type="ECO:0000256" key="5">
    <source>
        <dbReference type="ARBA" id="ARBA00023172"/>
    </source>
</evidence>
<dbReference type="InterPro" id="IPR050090">
    <property type="entry name" value="Tyrosine_recombinase_XerCD"/>
</dbReference>
<dbReference type="InterPro" id="IPR044068">
    <property type="entry name" value="CB"/>
</dbReference>
<dbReference type="Proteomes" id="UP001140817">
    <property type="component" value="Unassembled WGS sequence"/>
</dbReference>
<comment type="caution">
    <text evidence="9">The sequence shown here is derived from an EMBL/GenBank/DDBJ whole genome shotgun (WGS) entry which is preliminary data.</text>
</comment>
<dbReference type="AlphaFoldDB" id="A0A9X2MAT0"/>
<evidence type="ECO:0000313" key="9">
    <source>
        <dbReference type="EMBL" id="MCR1822728.1"/>
    </source>
</evidence>
<keyword evidence="4 6" id="KW-0238">DNA-binding</keyword>
<dbReference type="InterPro" id="IPR011010">
    <property type="entry name" value="DNA_brk_join_enz"/>
</dbReference>
<evidence type="ECO:0000259" key="7">
    <source>
        <dbReference type="PROSITE" id="PS51898"/>
    </source>
</evidence>
<dbReference type="InterPro" id="IPR028259">
    <property type="entry name" value="AP2-like_int_N"/>
</dbReference>
<dbReference type="RefSeq" id="WP_257560359.1">
    <property type="nucleotide sequence ID" value="NZ_JANKBY010000075.1"/>
</dbReference>
<evidence type="ECO:0000256" key="6">
    <source>
        <dbReference type="PROSITE-ProRule" id="PRU01248"/>
    </source>
</evidence>
<dbReference type="Gene3D" id="1.10.150.130">
    <property type="match status" value="1"/>
</dbReference>
<accession>A0A9X2MAT0</accession>
<keyword evidence="5" id="KW-0233">DNA recombination</keyword>